<dbReference type="Gene3D" id="1.25.40.390">
    <property type="match status" value="1"/>
</dbReference>
<comment type="subcellular location">
    <subcellularLocation>
        <location evidence="1">Cell outer membrane</location>
    </subcellularLocation>
</comment>
<name>A0AAJ5W3K1_9SPHI</name>
<gene>
    <name evidence="8" type="ORF">P0Y49_13800</name>
</gene>
<feature type="domain" description="SusD-like N-terminal" evidence="7">
    <location>
        <begin position="16"/>
        <end position="220"/>
    </location>
</feature>
<dbReference type="InterPro" id="IPR012944">
    <property type="entry name" value="SusD_RagB_dom"/>
</dbReference>
<protein>
    <submittedName>
        <fullName evidence="8">RagB/SusD family nutrient uptake outer membrane protein</fullName>
    </submittedName>
</protein>
<keyword evidence="4" id="KW-0472">Membrane</keyword>
<dbReference type="InterPro" id="IPR033985">
    <property type="entry name" value="SusD-like_N"/>
</dbReference>
<keyword evidence="5" id="KW-0998">Cell outer membrane</keyword>
<dbReference type="EMBL" id="CP119313">
    <property type="protein sequence ID" value="WEK17873.1"/>
    <property type="molecule type" value="Genomic_DNA"/>
</dbReference>
<organism evidence="8 9">
    <name type="scientific">Candidatus Pedobacter colombiensis</name>
    <dbReference type="NCBI Taxonomy" id="3121371"/>
    <lineage>
        <taxon>Bacteria</taxon>
        <taxon>Pseudomonadati</taxon>
        <taxon>Bacteroidota</taxon>
        <taxon>Sphingobacteriia</taxon>
        <taxon>Sphingobacteriales</taxon>
        <taxon>Sphingobacteriaceae</taxon>
        <taxon>Pedobacter</taxon>
    </lineage>
</organism>
<dbReference type="InterPro" id="IPR011990">
    <property type="entry name" value="TPR-like_helical_dom_sf"/>
</dbReference>
<dbReference type="AlphaFoldDB" id="A0AAJ5W3K1"/>
<sequence length="447" mass="50871">MILIIFMLISTVGCKKFLDEKPNQQLVVPSTIKDLQSLLDDQALMNQKEPNASIVAADNYSVRTANWISVDELQRNMYVWSKENQFVAGGNNAWVVLYSQIYKANIVLDNIKGVNRNLGNQVEWDNVKGQALFIRAKCFLQGAFIWTPVYNEMTNDNDLGLPLRLDPNFNVPSQRASVKQTYFQVLEDLKQATSLLPVTPIHVIRPSKPAAFGLLARTYLAMGKPDSCLKYANLCLQLKNKLMDYNGGEGINVLAEYPFMRFNPEVIYDSYMGQPTILYYGNIDKELYDSYSDNDLRKKMYHRSSGAIDYFKGSYSGTFNLFNGVATDEVYLMRAECFARLNDKESALTDLNTLISKRWKVGQTYVPFTTSTAEEALILVLNERRKELVFRGLRWMDIKRLNKLGANITLKRSINGQDYSLPPNDLGYAMPIPEDIILISGMKPNPR</sequence>
<comment type="similarity">
    <text evidence="2">Belongs to the SusD family.</text>
</comment>
<evidence type="ECO:0000256" key="2">
    <source>
        <dbReference type="ARBA" id="ARBA00006275"/>
    </source>
</evidence>
<evidence type="ECO:0000313" key="8">
    <source>
        <dbReference type="EMBL" id="WEK17873.1"/>
    </source>
</evidence>
<keyword evidence="3" id="KW-0732">Signal</keyword>
<accession>A0AAJ5W3K1</accession>
<dbReference type="GO" id="GO:0009279">
    <property type="term" value="C:cell outer membrane"/>
    <property type="evidence" value="ECO:0007669"/>
    <property type="project" value="UniProtKB-SubCell"/>
</dbReference>
<dbReference type="Proteomes" id="UP001214530">
    <property type="component" value="Chromosome"/>
</dbReference>
<dbReference type="Pfam" id="PF07980">
    <property type="entry name" value="SusD_RagB"/>
    <property type="match status" value="1"/>
</dbReference>
<evidence type="ECO:0000313" key="9">
    <source>
        <dbReference type="Proteomes" id="UP001214530"/>
    </source>
</evidence>
<reference evidence="8" key="1">
    <citation type="submission" date="2023-03" db="EMBL/GenBank/DDBJ databases">
        <title>Andean soil-derived lignocellulolytic bacterial consortium as a source of novel taxa and putative plastic-active enzymes.</title>
        <authorList>
            <person name="Diaz-Garcia L."/>
            <person name="Chuvochina M."/>
            <person name="Feuerriegel G."/>
            <person name="Bunk B."/>
            <person name="Sproer C."/>
            <person name="Streit W.R."/>
            <person name="Rodriguez L.M."/>
            <person name="Overmann J."/>
            <person name="Jimenez D.J."/>
        </authorList>
    </citation>
    <scope>NUCLEOTIDE SEQUENCE</scope>
    <source>
        <strain evidence="8">MAG 3858</strain>
    </source>
</reference>
<proteinExistence type="inferred from homology"/>
<evidence type="ECO:0000256" key="3">
    <source>
        <dbReference type="ARBA" id="ARBA00022729"/>
    </source>
</evidence>
<dbReference type="SUPFAM" id="SSF48452">
    <property type="entry name" value="TPR-like"/>
    <property type="match status" value="1"/>
</dbReference>
<feature type="domain" description="RagB/SusD" evidence="6">
    <location>
        <begin position="329"/>
        <end position="407"/>
    </location>
</feature>
<evidence type="ECO:0000256" key="4">
    <source>
        <dbReference type="ARBA" id="ARBA00023136"/>
    </source>
</evidence>
<evidence type="ECO:0000259" key="7">
    <source>
        <dbReference type="Pfam" id="PF14322"/>
    </source>
</evidence>
<evidence type="ECO:0000256" key="1">
    <source>
        <dbReference type="ARBA" id="ARBA00004442"/>
    </source>
</evidence>
<evidence type="ECO:0000256" key="5">
    <source>
        <dbReference type="ARBA" id="ARBA00023237"/>
    </source>
</evidence>
<dbReference type="Pfam" id="PF14322">
    <property type="entry name" value="SusD-like_3"/>
    <property type="match status" value="1"/>
</dbReference>
<evidence type="ECO:0000259" key="6">
    <source>
        <dbReference type="Pfam" id="PF07980"/>
    </source>
</evidence>